<organism evidence="2 3">
    <name type="scientific">Pholiota conissans</name>
    <dbReference type="NCBI Taxonomy" id="109636"/>
    <lineage>
        <taxon>Eukaryota</taxon>
        <taxon>Fungi</taxon>
        <taxon>Dikarya</taxon>
        <taxon>Basidiomycota</taxon>
        <taxon>Agaricomycotina</taxon>
        <taxon>Agaricomycetes</taxon>
        <taxon>Agaricomycetidae</taxon>
        <taxon>Agaricales</taxon>
        <taxon>Agaricineae</taxon>
        <taxon>Strophariaceae</taxon>
        <taxon>Pholiota</taxon>
    </lineage>
</organism>
<proteinExistence type="predicted"/>
<feature type="region of interest" description="Disordered" evidence="1">
    <location>
        <begin position="634"/>
        <end position="674"/>
    </location>
</feature>
<reference evidence="2" key="1">
    <citation type="submission" date="2020-11" db="EMBL/GenBank/DDBJ databases">
        <authorList>
            <consortium name="DOE Joint Genome Institute"/>
            <person name="Ahrendt S."/>
            <person name="Riley R."/>
            <person name="Andreopoulos W."/>
            <person name="Labutti K."/>
            <person name="Pangilinan J."/>
            <person name="Ruiz-Duenas F.J."/>
            <person name="Barrasa J.M."/>
            <person name="Sanchez-Garcia M."/>
            <person name="Camarero S."/>
            <person name="Miyauchi S."/>
            <person name="Serrano A."/>
            <person name="Linde D."/>
            <person name="Babiker R."/>
            <person name="Drula E."/>
            <person name="Ayuso-Fernandez I."/>
            <person name="Pacheco R."/>
            <person name="Padilla G."/>
            <person name="Ferreira P."/>
            <person name="Barriuso J."/>
            <person name="Kellner H."/>
            <person name="Castanera R."/>
            <person name="Alfaro M."/>
            <person name="Ramirez L."/>
            <person name="Pisabarro A.G."/>
            <person name="Kuo A."/>
            <person name="Tritt A."/>
            <person name="Lipzen A."/>
            <person name="He G."/>
            <person name="Yan M."/>
            <person name="Ng V."/>
            <person name="Cullen D."/>
            <person name="Martin F."/>
            <person name="Rosso M.-N."/>
            <person name="Henrissat B."/>
            <person name="Hibbett D."/>
            <person name="Martinez A.T."/>
            <person name="Grigoriev I.V."/>
        </authorList>
    </citation>
    <scope>NUCLEOTIDE SEQUENCE</scope>
    <source>
        <strain evidence="2">CIRM-BRFM 674</strain>
    </source>
</reference>
<evidence type="ECO:0008006" key="4">
    <source>
        <dbReference type="Google" id="ProtNLM"/>
    </source>
</evidence>
<keyword evidence="3" id="KW-1185">Reference proteome</keyword>
<dbReference type="PANTHER" id="PTHR10622">
    <property type="entry name" value="HET DOMAIN-CONTAINING PROTEIN"/>
    <property type="match status" value="1"/>
</dbReference>
<accession>A0A9P5Z9F1</accession>
<comment type="caution">
    <text evidence="2">The sequence shown here is derived from an EMBL/GenBank/DDBJ whole genome shotgun (WGS) entry which is preliminary data.</text>
</comment>
<evidence type="ECO:0000313" key="2">
    <source>
        <dbReference type="EMBL" id="KAF9482645.1"/>
    </source>
</evidence>
<evidence type="ECO:0000256" key="1">
    <source>
        <dbReference type="SAM" id="MobiDB-lite"/>
    </source>
</evidence>
<name>A0A9P5Z9F1_9AGAR</name>
<dbReference type="AlphaFoldDB" id="A0A9P5Z9F1"/>
<evidence type="ECO:0000313" key="3">
    <source>
        <dbReference type="Proteomes" id="UP000807469"/>
    </source>
</evidence>
<feature type="compositionally biased region" description="Polar residues" evidence="1">
    <location>
        <begin position="643"/>
        <end position="654"/>
    </location>
</feature>
<gene>
    <name evidence="2" type="ORF">BDN70DRAFT_918996</name>
</gene>
<dbReference type="PANTHER" id="PTHR10622:SF10">
    <property type="entry name" value="HET DOMAIN-CONTAINING PROTEIN"/>
    <property type="match status" value="1"/>
</dbReference>
<dbReference type="Proteomes" id="UP000807469">
    <property type="component" value="Unassembled WGS sequence"/>
</dbReference>
<dbReference type="OrthoDB" id="3226657at2759"/>
<sequence>MLSPPSHSLSPQLFESSIPIPIDYSSSMHSQALLAALQNLITPLVRSIVSNPQNVGENQLGSEGEEFLIALQRYISSFVQQEQLESTTNGNLPVDIVGAEKGETGAIGTDTEAGQNEMSGVPLKPVELEQTAVEVKTLPAIPLQANDSRIIHEALMDLRAKVFNEMPIHLLRFRKHGLDLDITLIDRAQVYSLLAQNLEREARNSDFAIDILLKPEKMINDQFEDWQRSNFDRTQAGYQKIVNFCKVAMDDHGLTLGWMDTVCIDKSSSSELDESIRSMYKWGFNELFPMHVIKFEVLRSEKFLQCPSTSEPSVLFHMRKGGRLRKQKIEAATTLTKLELLYSLSDSIPIYRKMQWAAMRQVTREEDIAYSLMGIFKINMSIAYGEGAKFAFLRLLKEILNNSKANILDVFNWAGDYQSDVSGLLPYSPRAYLQCFTPTYYIPRLIEPLSLSHRGLRIPGLLIPAIPVEHLSSATAAAASKGDFHATVSLNISVQQNIPLLGSLNVLEMTGITKIRILDKRVDDRPQSGRKWAFLISNCDVDEMNIYISGLCFAVLISWAYIEHHSALPPIKYKIQTGPVNWRLNHRTRSTVNGCYSIKQSDLPEQGMQYLTVAPDINFNTIVAEVSRESYGIPKENQKKMAGSQNSSRTQANSMLYECSLRKERKNNEKEEKK</sequence>
<dbReference type="EMBL" id="MU155163">
    <property type="protein sequence ID" value="KAF9482645.1"/>
    <property type="molecule type" value="Genomic_DNA"/>
</dbReference>
<protein>
    <recommendedName>
        <fullName evidence="4">Heterokaryon incompatibility domain-containing protein</fullName>
    </recommendedName>
</protein>
<feature type="compositionally biased region" description="Basic and acidic residues" evidence="1">
    <location>
        <begin position="660"/>
        <end position="674"/>
    </location>
</feature>